<accession>A0AAV4G4Z0</accession>
<sequence length="132" mass="14436">MRGSIPGRVKLKLVLAADPPNVWHYRVSAKSGRPGVRIMCLDVVYASAPYITSPKAWSGAQELRHVTGELDCDVMELSLLPLLGEGELREEADVIDEPEVMELAEVADVAEVVLYSSSGQKVQVERGEILFS</sequence>
<dbReference type="EMBL" id="BMAT01001154">
    <property type="protein sequence ID" value="GFR80752.1"/>
    <property type="molecule type" value="Genomic_DNA"/>
</dbReference>
<gene>
    <name evidence="1" type="ORF">ElyMa_000588300</name>
</gene>
<evidence type="ECO:0000313" key="1">
    <source>
        <dbReference type="EMBL" id="GFR80752.1"/>
    </source>
</evidence>
<proteinExistence type="predicted"/>
<organism evidence="1 2">
    <name type="scientific">Elysia marginata</name>
    <dbReference type="NCBI Taxonomy" id="1093978"/>
    <lineage>
        <taxon>Eukaryota</taxon>
        <taxon>Metazoa</taxon>
        <taxon>Spiralia</taxon>
        <taxon>Lophotrochozoa</taxon>
        <taxon>Mollusca</taxon>
        <taxon>Gastropoda</taxon>
        <taxon>Heterobranchia</taxon>
        <taxon>Euthyneura</taxon>
        <taxon>Panpulmonata</taxon>
        <taxon>Sacoglossa</taxon>
        <taxon>Placobranchoidea</taxon>
        <taxon>Plakobranchidae</taxon>
        <taxon>Elysia</taxon>
    </lineage>
</organism>
<name>A0AAV4G4Z0_9GAST</name>
<evidence type="ECO:0000313" key="2">
    <source>
        <dbReference type="Proteomes" id="UP000762676"/>
    </source>
</evidence>
<comment type="caution">
    <text evidence="1">The sequence shown here is derived from an EMBL/GenBank/DDBJ whole genome shotgun (WGS) entry which is preliminary data.</text>
</comment>
<reference evidence="1 2" key="1">
    <citation type="journal article" date="2021" name="Elife">
        <title>Chloroplast acquisition without the gene transfer in kleptoplastic sea slugs, Plakobranchus ocellatus.</title>
        <authorList>
            <person name="Maeda T."/>
            <person name="Takahashi S."/>
            <person name="Yoshida T."/>
            <person name="Shimamura S."/>
            <person name="Takaki Y."/>
            <person name="Nagai Y."/>
            <person name="Toyoda A."/>
            <person name="Suzuki Y."/>
            <person name="Arimoto A."/>
            <person name="Ishii H."/>
            <person name="Satoh N."/>
            <person name="Nishiyama T."/>
            <person name="Hasebe M."/>
            <person name="Maruyama T."/>
            <person name="Minagawa J."/>
            <person name="Obokata J."/>
            <person name="Shigenobu S."/>
        </authorList>
    </citation>
    <scope>NUCLEOTIDE SEQUENCE [LARGE SCALE GENOMIC DNA]</scope>
</reference>
<dbReference type="Proteomes" id="UP000762676">
    <property type="component" value="Unassembled WGS sequence"/>
</dbReference>
<keyword evidence="2" id="KW-1185">Reference proteome</keyword>
<dbReference type="AlphaFoldDB" id="A0AAV4G4Z0"/>
<protein>
    <submittedName>
        <fullName evidence="1">Uncharacterized protein</fullName>
    </submittedName>
</protein>